<dbReference type="SMART" id="SM00446">
    <property type="entry name" value="LRRcap"/>
    <property type="match status" value="1"/>
</dbReference>
<dbReference type="GO" id="GO:0000398">
    <property type="term" value="P:mRNA splicing, via spliceosome"/>
    <property type="evidence" value="ECO:0007669"/>
    <property type="project" value="InterPro"/>
</dbReference>
<dbReference type="InterPro" id="IPR003603">
    <property type="entry name" value="U2A'_phosphoprotein32A_C"/>
</dbReference>
<organism evidence="8 9">
    <name type="scientific">Crypturellus undulatus</name>
    <dbReference type="NCBI Taxonomy" id="48396"/>
    <lineage>
        <taxon>Eukaryota</taxon>
        <taxon>Metazoa</taxon>
        <taxon>Chordata</taxon>
        <taxon>Craniata</taxon>
        <taxon>Vertebrata</taxon>
        <taxon>Euteleostomi</taxon>
        <taxon>Archelosauria</taxon>
        <taxon>Archosauria</taxon>
        <taxon>Dinosauria</taxon>
        <taxon>Saurischia</taxon>
        <taxon>Theropoda</taxon>
        <taxon>Coelurosauria</taxon>
        <taxon>Aves</taxon>
        <taxon>Palaeognathae</taxon>
        <taxon>Tinamiformes</taxon>
        <taxon>Tinamidae</taxon>
        <taxon>Crypturellus</taxon>
    </lineage>
</organism>
<keyword evidence="1" id="KW-0433">Leucine-rich repeat</keyword>
<feature type="compositionally biased region" description="Low complexity" evidence="6">
    <location>
        <begin position="124"/>
        <end position="136"/>
    </location>
</feature>
<dbReference type="PROSITE" id="PS51450">
    <property type="entry name" value="LRR"/>
    <property type="match status" value="1"/>
</dbReference>
<feature type="non-terminal residue" evidence="8">
    <location>
        <position position="219"/>
    </location>
</feature>
<keyword evidence="2" id="KW-0677">Repeat</keyword>
<comment type="subunit">
    <text evidence="4">Found in a complex with CFAP410, NEK1 and SPATA7. Interacts with NEK1.</text>
</comment>
<dbReference type="GO" id="GO:0007010">
    <property type="term" value="P:cytoskeleton organization"/>
    <property type="evidence" value="ECO:0007669"/>
    <property type="project" value="TreeGrafter"/>
</dbReference>
<feature type="domain" description="U2A'/phosphoprotein 32 family A C-terminal" evidence="7">
    <location>
        <begin position="72"/>
        <end position="90"/>
    </location>
</feature>
<dbReference type="Proteomes" id="UP000534426">
    <property type="component" value="Unassembled WGS sequence"/>
</dbReference>
<name>A0A7K4LA59_9AVES</name>
<dbReference type="Pfam" id="PF19252">
    <property type="entry name" value="HIND"/>
    <property type="match status" value="1"/>
</dbReference>
<sequence>ISICRDLPNIEVITFSVNGISDLEPLNQCQNLSELYLRKNNITSLNELFYLKNLPRLRVLWLSDNPCCGADPHRYRMTVLRNLPHLQKLDNQAVTEEELSQALVDGEEITAPPARRNVENGCPESSAAESTTETESGLLNFSLEETNKIREQLGMKPVPRDKFSSFSPRERDYSRKKRNNVLNAILLLMKELDVEGLEIVQQTAGRRLQACRKKELQEE</sequence>
<dbReference type="GO" id="GO:0036064">
    <property type="term" value="C:ciliary basal body"/>
    <property type="evidence" value="ECO:0007669"/>
    <property type="project" value="UniProtKB-ARBA"/>
</dbReference>
<keyword evidence="9" id="KW-1185">Reference proteome</keyword>
<dbReference type="InterPro" id="IPR045347">
    <property type="entry name" value="HIND"/>
</dbReference>
<evidence type="ECO:0000256" key="5">
    <source>
        <dbReference type="ARBA" id="ARBA00074183"/>
    </source>
</evidence>
<comment type="function">
    <text evidence="3">Plays a role in cilia formation and/or maintenance. Plays a role in the regulation of cell morphology and cytoskeletal organization. Involved in DNA damage repair.</text>
</comment>
<dbReference type="FunFam" id="3.80.10.10:FF:000094">
    <property type="entry name" value="protein C21orf2 isoform X1"/>
    <property type="match status" value="1"/>
</dbReference>
<dbReference type="GO" id="GO:0097733">
    <property type="term" value="C:photoreceptor cell cilium"/>
    <property type="evidence" value="ECO:0007669"/>
    <property type="project" value="UniProtKB-ARBA"/>
</dbReference>
<dbReference type="Pfam" id="PF12799">
    <property type="entry name" value="LRR_4"/>
    <property type="match status" value="1"/>
</dbReference>
<dbReference type="SUPFAM" id="SSF52058">
    <property type="entry name" value="L domain-like"/>
    <property type="match status" value="1"/>
</dbReference>
<accession>A0A7K4LA59</accession>
<dbReference type="PANTHER" id="PTHR18849">
    <property type="entry name" value="LEUCINE RICH REPEAT PROTEIN"/>
    <property type="match status" value="1"/>
</dbReference>
<dbReference type="InterPro" id="IPR001611">
    <property type="entry name" value="Leu-rich_rpt"/>
</dbReference>
<evidence type="ECO:0000256" key="1">
    <source>
        <dbReference type="ARBA" id="ARBA00022614"/>
    </source>
</evidence>
<comment type="caution">
    <text evidence="8">The sequence shown here is derived from an EMBL/GenBank/DDBJ whole genome shotgun (WGS) entry which is preliminary data.</text>
</comment>
<evidence type="ECO:0000256" key="6">
    <source>
        <dbReference type="SAM" id="MobiDB-lite"/>
    </source>
</evidence>
<feature type="non-terminal residue" evidence="8">
    <location>
        <position position="1"/>
    </location>
</feature>
<evidence type="ECO:0000256" key="3">
    <source>
        <dbReference type="ARBA" id="ARBA00053373"/>
    </source>
</evidence>
<feature type="region of interest" description="Disordered" evidence="6">
    <location>
        <begin position="113"/>
        <end position="136"/>
    </location>
</feature>
<evidence type="ECO:0000259" key="7">
    <source>
        <dbReference type="SMART" id="SM00446"/>
    </source>
</evidence>
<dbReference type="InterPro" id="IPR032675">
    <property type="entry name" value="LRR_dom_sf"/>
</dbReference>
<protein>
    <recommendedName>
        <fullName evidence="5">Cilia- and flagella-associated protein 410</fullName>
    </recommendedName>
</protein>
<dbReference type="PANTHER" id="PTHR18849:SF0">
    <property type="entry name" value="CILIA- AND FLAGELLA-ASSOCIATED PROTEIN 410-RELATED"/>
    <property type="match status" value="1"/>
</dbReference>
<dbReference type="Gene3D" id="3.80.10.10">
    <property type="entry name" value="Ribonuclease Inhibitor"/>
    <property type="match status" value="1"/>
</dbReference>
<evidence type="ECO:0000313" key="9">
    <source>
        <dbReference type="Proteomes" id="UP000534426"/>
    </source>
</evidence>
<dbReference type="EMBL" id="VWPW01008058">
    <property type="protein sequence ID" value="NWJ01606.1"/>
    <property type="molecule type" value="Genomic_DNA"/>
</dbReference>
<proteinExistence type="predicted"/>
<reference evidence="8 9" key="1">
    <citation type="submission" date="2019-09" db="EMBL/GenBank/DDBJ databases">
        <title>Bird 10,000 Genomes (B10K) Project - Family phase.</title>
        <authorList>
            <person name="Zhang G."/>
        </authorList>
    </citation>
    <scope>NUCLEOTIDE SEQUENCE [LARGE SCALE GENOMIC DNA]</scope>
    <source>
        <strain evidence="8">B10K-MSB-37135</strain>
        <tissue evidence="8">Heart</tissue>
    </source>
</reference>
<evidence type="ECO:0000313" key="8">
    <source>
        <dbReference type="EMBL" id="NWJ01606.1"/>
    </source>
</evidence>
<dbReference type="AlphaFoldDB" id="A0A7K4LA59"/>
<gene>
    <name evidence="8" type="ORF">CRYUND_R00224</name>
</gene>
<evidence type="ECO:0000256" key="2">
    <source>
        <dbReference type="ARBA" id="ARBA00022737"/>
    </source>
</evidence>
<dbReference type="GO" id="GO:0046540">
    <property type="term" value="C:U4/U6 x U5 tri-snRNP complex"/>
    <property type="evidence" value="ECO:0007669"/>
    <property type="project" value="InterPro"/>
</dbReference>
<dbReference type="InterPro" id="IPR025875">
    <property type="entry name" value="Leu-rich_rpt_4"/>
</dbReference>
<evidence type="ECO:0000256" key="4">
    <source>
        <dbReference type="ARBA" id="ARBA00062587"/>
    </source>
</evidence>